<protein>
    <submittedName>
        <fullName evidence="3">Fasciclin domain-containing protein</fullName>
    </submittedName>
</protein>
<keyword evidence="4" id="KW-1185">Reference proteome</keyword>
<dbReference type="InterPro" id="IPR036378">
    <property type="entry name" value="FAS1_dom_sf"/>
</dbReference>
<dbReference type="Proteomes" id="UP001597544">
    <property type="component" value="Unassembled WGS sequence"/>
</dbReference>
<sequence length="160" mass="17211">MDLIYKSTLGKLSLVAVIFCCALQAQAHTVALAPQERSTLLQFVVDTHPSLANLLTKAGLTPILSSDDAYTILAPPDESLKSLENESAQKIRTVLSGHILKGKYLETDLKDGATVETLAGTKVTICRKKDYTLVDGIKIVKANQAVKNGVVHDINGLIKI</sequence>
<reference evidence="4" key="1">
    <citation type="journal article" date="2019" name="Int. J. Syst. Evol. Microbiol.">
        <title>The Global Catalogue of Microorganisms (GCM) 10K type strain sequencing project: providing services to taxonomists for standard genome sequencing and annotation.</title>
        <authorList>
            <consortium name="The Broad Institute Genomics Platform"/>
            <consortium name="The Broad Institute Genome Sequencing Center for Infectious Disease"/>
            <person name="Wu L."/>
            <person name="Ma J."/>
        </authorList>
    </citation>
    <scope>NUCLEOTIDE SEQUENCE [LARGE SCALE GENOMIC DNA]</scope>
    <source>
        <strain evidence="4">KCTC 42498</strain>
    </source>
</reference>
<accession>A0ABW5IPQ6</accession>
<dbReference type="InterPro" id="IPR000782">
    <property type="entry name" value="FAS1_domain"/>
</dbReference>
<dbReference type="Pfam" id="PF02469">
    <property type="entry name" value="Fasciclin"/>
    <property type="match status" value="1"/>
</dbReference>
<dbReference type="PROSITE" id="PS50213">
    <property type="entry name" value="FAS1"/>
    <property type="match status" value="1"/>
</dbReference>
<comment type="caution">
    <text evidence="3">The sequence shown here is derived from an EMBL/GenBank/DDBJ whole genome shotgun (WGS) entry which is preliminary data.</text>
</comment>
<dbReference type="EMBL" id="JBHULU010000012">
    <property type="protein sequence ID" value="MFD2513980.1"/>
    <property type="molecule type" value="Genomic_DNA"/>
</dbReference>
<feature type="domain" description="FAS1" evidence="2">
    <location>
        <begin position="24"/>
        <end position="158"/>
    </location>
</feature>
<organism evidence="3 4">
    <name type="scientific">Pontibacter locisalis</name>
    <dbReference type="NCBI Taxonomy" id="1719035"/>
    <lineage>
        <taxon>Bacteria</taxon>
        <taxon>Pseudomonadati</taxon>
        <taxon>Bacteroidota</taxon>
        <taxon>Cytophagia</taxon>
        <taxon>Cytophagales</taxon>
        <taxon>Hymenobacteraceae</taxon>
        <taxon>Pontibacter</taxon>
    </lineage>
</organism>
<name>A0ABW5IPQ6_9BACT</name>
<dbReference type="RefSeq" id="WP_377505618.1">
    <property type="nucleotide sequence ID" value="NZ_JBHULU010000012.1"/>
</dbReference>
<dbReference type="Gene3D" id="2.30.180.10">
    <property type="entry name" value="FAS1 domain"/>
    <property type="match status" value="1"/>
</dbReference>
<feature type="signal peptide" evidence="1">
    <location>
        <begin position="1"/>
        <end position="27"/>
    </location>
</feature>
<dbReference type="PANTHER" id="PTHR10900">
    <property type="entry name" value="PERIOSTIN-RELATED"/>
    <property type="match status" value="1"/>
</dbReference>
<dbReference type="InterPro" id="IPR050904">
    <property type="entry name" value="Adhesion/Biosynth-related"/>
</dbReference>
<dbReference type="SMART" id="SM00554">
    <property type="entry name" value="FAS1"/>
    <property type="match status" value="1"/>
</dbReference>
<dbReference type="SUPFAM" id="SSF82153">
    <property type="entry name" value="FAS1 domain"/>
    <property type="match status" value="1"/>
</dbReference>
<evidence type="ECO:0000256" key="1">
    <source>
        <dbReference type="SAM" id="SignalP"/>
    </source>
</evidence>
<feature type="chain" id="PRO_5045615794" evidence="1">
    <location>
        <begin position="28"/>
        <end position="160"/>
    </location>
</feature>
<gene>
    <name evidence="3" type="ORF">ACFSRY_08895</name>
</gene>
<evidence type="ECO:0000313" key="4">
    <source>
        <dbReference type="Proteomes" id="UP001597544"/>
    </source>
</evidence>
<proteinExistence type="predicted"/>
<evidence type="ECO:0000313" key="3">
    <source>
        <dbReference type="EMBL" id="MFD2513980.1"/>
    </source>
</evidence>
<evidence type="ECO:0000259" key="2">
    <source>
        <dbReference type="PROSITE" id="PS50213"/>
    </source>
</evidence>
<dbReference type="PANTHER" id="PTHR10900:SF77">
    <property type="entry name" value="FI19380P1"/>
    <property type="match status" value="1"/>
</dbReference>
<keyword evidence="1" id="KW-0732">Signal</keyword>